<dbReference type="UniPathway" id="UPA00047">
    <property type="reaction ID" value="UER00055"/>
</dbReference>
<evidence type="ECO:0000256" key="5">
    <source>
        <dbReference type="ARBA" id="ARBA00022605"/>
    </source>
</evidence>
<keyword evidence="8" id="KW-0808">Transferase</keyword>
<dbReference type="GO" id="GO:0005948">
    <property type="term" value="C:acetolactate synthase complex"/>
    <property type="evidence" value="ECO:0007669"/>
    <property type="project" value="TreeGrafter"/>
</dbReference>
<evidence type="ECO:0000259" key="7">
    <source>
        <dbReference type="Pfam" id="PF02776"/>
    </source>
</evidence>
<evidence type="ECO:0000256" key="4">
    <source>
        <dbReference type="ARBA" id="ARBA00013145"/>
    </source>
</evidence>
<feature type="domain" description="Thiamine pyrophosphate enzyme N-terminal TPP-binding" evidence="7">
    <location>
        <begin position="32"/>
        <end position="119"/>
    </location>
</feature>
<evidence type="ECO:0000313" key="9">
    <source>
        <dbReference type="Proteomes" id="UP000273307"/>
    </source>
</evidence>
<accession>A0A498QDH1</accession>
<dbReference type="GO" id="GO:0009099">
    <property type="term" value="P:L-valine biosynthetic process"/>
    <property type="evidence" value="ECO:0007669"/>
    <property type="project" value="UniProtKB-UniPathway"/>
</dbReference>
<keyword evidence="6" id="KW-0100">Branched-chain amino acid biosynthesis</keyword>
<gene>
    <name evidence="8" type="primary">ilvB2</name>
    <name evidence="8" type="ORF">LAUMK136_04865</name>
</gene>
<dbReference type="Pfam" id="PF02776">
    <property type="entry name" value="TPP_enzyme_N"/>
    <property type="match status" value="1"/>
</dbReference>
<dbReference type="PANTHER" id="PTHR18968:SF167">
    <property type="entry name" value="ACETOLACTATE SYNTHASE LARGE SUBUNIT ILVB2-RELATED"/>
    <property type="match status" value="1"/>
</dbReference>
<sequence>MSLYLLIRPGIAVSLQGSARDPTRARADAVPAGISLVCGLPTARLDSLLMRVARDSDLRIVLTRHGGGAGYLADGYARACDRPAAVFAAGPGTINVVTAVANAAVNHVPVLVLTGEVPVVEFVLQ</sequence>
<evidence type="ECO:0000313" key="8">
    <source>
        <dbReference type="EMBL" id="VBA43019.1"/>
    </source>
</evidence>
<reference evidence="8 9" key="1">
    <citation type="submission" date="2018-09" db="EMBL/GenBank/DDBJ databases">
        <authorList>
            <person name="Tagini F."/>
        </authorList>
    </citation>
    <scope>NUCLEOTIDE SEQUENCE [LARGE SCALE GENOMIC DNA]</scope>
    <source>
        <strain evidence="8 9">MK136</strain>
    </source>
</reference>
<dbReference type="UniPathway" id="UPA00049">
    <property type="reaction ID" value="UER00059"/>
</dbReference>
<dbReference type="SUPFAM" id="SSF52518">
    <property type="entry name" value="Thiamin diphosphate-binding fold (THDP-binding)"/>
    <property type="match status" value="1"/>
</dbReference>
<keyword evidence="9" id="KW-1185">Reference proteome</keyword>
<name>A0A498QDH1_9MYCO</name>
<protein>
    <recommendedName>
        <fullName evidence="4">acetolactate synthase</fullName>
        <ecNumber evidence="4">2.2.1.6</ecNumber>
    </recommendedName>
</protein>
<evidence type="ECO:0000256" key="1">
    <source>
        <dbReference type="ARBA" id="ARBA00004974"/>
    </source>
</evidence>
<comment type="similarity">
    <text evidence="3">Belongs to the TPP enzyme family.</text>
</comment>
<dbReference type="EMBL" id="UPHP01000128">
    <property type="protein sequence ID" value="VBA43019.1"/>
    <property type="molecule type" value="Genomic_DNA"/>
</dbReference>
<evidence type="ECO:0000256" key="6">
    <source>
        <dbReference type="ARBA" id="ARBA00023304"/>
    </source>
</evidence>
<dbReference type="GO" id="GO:0009097">
    <property type="term" value="P:isoleucine biosynthetic process"/>
    <property type="evidence" value="ECO:0007669"/>
    <property type="project" value="UniProtKB-UniPathway"/>
</dbReference>
<dbReference type="Gene3D" id="3.40.50.970">
    <property type="match status" value="1"/>
</dbReference>
<dbReference type="PANTHER" id="PTHR18968">
    <property type="entry name" value="THIAMINE PYROPHOSPHATE ENZYMES"/>
    <property type="match status" value="1"/>
</dbReference>
<dbReference type="AlphaFoldDB" id="A0A498QDH1"/>
<dbReference type="GO" id="GO:0000287">
    <property type="term" value="F:magnesium ion binding"/>
    <property type="evidence" value="ECO:0007669"/>
    <property type="project" value="UniProtKB-ARBA"/>
</dbReference>
<dbReference type="CDD" id="cd07035">
    <property type="entry name" value="TPP_PYR_POX_like"/>
    <property type="match status" value="1"/>
</dbReference>
<dbReference type="InterPro" id="IPR045229">
    <property type="entry name" value="TPP_enz"/>
</dbReference>
<organism evidence="8 9">
    <name type="scientific">Mycobacterium attenuatum</name>
    <dbReference type="NCBI Taxonomy" id="2341086"/>
    <lineage>
        <taxon>Bacteria</taxon>
        <taxon>Bacillati</taxon>
        <taxon>Actinomycetota</taxon>
        <taxon>Actinomycetes</taxon>
        <taxon>Mycobacteriales</taxon>
        <taxon>Mycobacteriaceae</taxon>
        <taxon>Mycobacterium</taxon>
    </lineage>
</organism>
<dbReference type="InterPro" id="IPR012001">
    <property type="entry name" value="Thiamin_PyroP_enz_TPP-bd_dom"/>
</dbReference>
<comment type="pathway">
    <text evidence="2">Amino-acid biosynthesis; L-valine biosynthesis; L-valine from pyruvate: step 1/4.</text>
</comment>
<keyword evidence="5" id="KW-0028">Amino-acid biosynthesis</keyword>
<comment type="pathway">
    <text evidence="1">Amino-acid biosynthesis; L-isoleucine biosynthesis; L-isoleucine from 2-oxobutanoate: step 1/4.</text>
</comment>
<dbReference type="EC" id="2.2.1.6" evidence="4"/>
<dbReference type="InterPro" id="IPR029061">
    <property type="entry name" value="THDP-binding"/>
</dbReference>
<evidence type="ECO:0000256" key="3">
    <source>
        <dbReference type="ARBA" id="ARBA00007812"/>
    </source>
</evidence>
<dbReference type="GO" id="GO:0030976">
    <property type="term" value="F:thiamine pyrophosphate binding"/>
    <property type="evidence" value="ECO:0007669"/>
    <property type="project" value="InterPro"/>
</dbReference>
<dbReference type="GO" id="GO:0050660">
    <property type="term" value="F:flavin adenine dinucleotide binding"/>
    <property type="evidence" value="ECO:0007669"/>
    <property type="project" value="TreeGrafter"/>
</dbReference>
<evidence type="ECO:0000256" key="2">
    <source>
        <dbReference type="ARBA" id="ARBA00005025"/>
    </source>
</evidence>
<dbReference type="Proteomes" id="UP000273307">
    <property type="component" value="Unassembled WGS sequence"/>
</dbReference>
<proteinExistence type="inferred from homology"/>
<dbReference type="GO" id="GO:0003984">
    <property type="term" value="F:acetolactate synthase activity"/>
    <property type="evidence" value="ECO:0007669"/>
    <property type="project" value="UniProtKB-EC"/>
</dbReference>